<sequence length="230" mass="24145">MGRRDGVPGGTRRVALLAVLLALVVVLSFTPLNLGAAVLALTLLPVLVTALTQDIATSLAAGLIMGLASLVMAYTVNAGTLTAPMFQNPLISVLPRMAVPLVAFGARAAFTRAERALKRAGKLSARGEKAFSAFGDAVSAALGVVTNTAFVLGMIWLVYGGREVGSAYVSPEFVMGMVSLNFVIEVIVFPLLSPPVAYAVRKQGCAYLPARTRLGAEPYVRVPRGEERED</sequence>
<feature type="transmembrane region" description="Helical" evidence="1">
    <location>
        <begin position="59"/>
        <end position="78"/>
    </location>
</feature>
<reference evidence="2" key="2">
    <citation type="journal article" date="2021" name="PeerJ">
        <title>Extensive microbial diversity within the chicken gut microbiome revealed by metagenomics and culture.</title>
        <authorList>
            <person name="Gilroy R."/>
            <person name="Ravi A."/>
            <person name="Getino M."/>
            <person name="Pursley I."/>
            <person name="Horton D.L."/>
            <person name="Alikhan N.F."/>
            <person name="Baker D."/>
            <person name="Gharbi K."/>
            <person name="Hall N."/>
            <person name="Watson M."/>
            <person name="Adriaenssens E.M."/>
            <person name="Foster-Nyarko E."/>
            <person name="Jarju S."/>
            <person name="Secka A."/>
            <person name="Antonio M."/>
            <person name="Oren A."/>
            <person name="Chaudhuri R.R."/>
            <person name="La Ragione R."/>
            <person name="Hildebrand F."/>
            <person name="Pallen M.J."/>
        </authorList>
    </citation>
    <scope>NUCLEOTIDE SEQUENCE</scope>
    <source>
        <strain evidence="2">10406</strain>
    </source>
</reference>
<dbReference type="EMBL" id="DVOE01000067">
    <property type="protein sequence ID" value="HIU99061.1"/>
    <property type="molecule type" value="Genomic_DNA"/>
</dbReference>
<feature type="transmembrane region" description="Helical" evidence="1">
    <location>
        <begin position="131"/>
        <end position="158"/>
    </location>
</feature>
<proteinExistence type="predicted"/>
<accession>A0A9D1NAE2</accession>
<dbReference type="AlphaFoldDB" id="A0A9D1NAE2"/>
<evidence type="ECO:0000256" key="1">
    <source>
        <dbReference type="SAM" id="Phobius"/>
    </source>
</evidence>
<organism evidence="2 3">
    <name type="scientific">Candidatus Limadaptatus stercoripullorum</name>
    <dbReference type="NCBI Taxonomy" id="2840846"/>
    <lineage>
        <taxon>Bacteria</taxon>
        <taxon>Bacillati</taxon>
        <taxon>Bacillota</taxon>
        <taxon>Clostridia</taxon>
        <taxon>Eubacteriales</taxon>
        <taxon>Candidatus Limadaptatus</taxon>
    </lineage>
</organism>
<keyword evidence="1" id="KW-0812">Transmembrane</keyword>
<comment type="caution">
    <text evidence="2">The sequence shown here is derived from an EMBL/GenBank/DDBJ whole genome shotgun (WGS) entry which is preliminary data.</text>
</comment>
<evidence type="ECO:0000313" key="2">
    <source>
        <dbReference type="EMBL" id="HIU99061.1"/>
    </source>
</evidence>
<evidence type="ECO:0000313" key="3">
    <source>
        <dbReference type="Proteomes" id="UP000886857"/>
    </source>
</evidence>
<feature type="transmembrane region" description="Helical" evidence="1">
    <location>
        <begin position="12"/>
        <end position="29"/>
    </location>
</feature>
<reference evidence="2" key="1">
    <citation type="submission" date="2020-10" db="EMBL/GenBank/DDBJ databases">
        <authorList>
            <person name="Gilroy R."/>
        </authorList>
    </citation>
    <scope>NUCLEOTIDE SEQUENCE</scope>
    <source>
        <strain evidence="2">10406</strain>
    </source>
</reference>
<keyword evidence="1" id="KW-0472">Membrane</keyword>
<name>A0A9D1NAE2_9FIRM</name>
<protein>
    <submittedName>
        <fullName evidence="2">Uncharacterized protein</fullName>
    </submittedName>
</protein>
<feature type="transmembrane region" description="Helical" evidence="1">
    <location>
        <begin position="173"/>
        <end position="192"/>
    </location>
</feature>
<gene>
    <name evidence="2" type="ORF">IAC73_04405</name>
</gene>
<dbReference type="Proteomes" id="UP000886857">
    <property type="component" value="Unassembled WGS sequence"/>
</dbReference>
<keyword evidence="1" id="KW-1133">Transmembrane helix</keyword>
<dbReference type="Gene3D" id="1.10.1760.20">
    <property type="match status" value="1"/>
</dbReference>